<comment type="caution">
    <text evidence="1">The sequence shown here is derived from an EMBL/GenBank/DDBJ whole genome shotgun (WGS) entry which is preliminary data.</text>
</comment>
<dbReference type="SUPFAM" id="SSF160379">
    <property type="entry name" value="SP0830-like"/>
    <property type="match status" value="1"/>
</dbReference>
<dbReference type="InterPro" id="IPR012545">
    <property type="entry name" value="DUF1697"/>
</dbReference>
<sequence>MARYVALLRGVNVSGKNKLPMALLREALEATPFYDVTTYIQSGNIVFNADLEIATCEQIIADLLKAEFDLNVPVIVREQAAIKDILKVNPFETRTIESSKYMSFGFFDKIPVTEKIDEVMSFSTEMETFKIVDDVMYFYCGVGFGKTKLTNAWFEKKLGVTSTMRNYNTTLKLTEL</sequence>
<gene>
    <name evidence="1" type="ORF">FNJ87_06915</name>
</gene>
<proteinExistence type="predicted"/>
<organism evidence="1 2">
    <name type="scientific">Nonlabens mediterrranea</name>
    <dbReference type="NCBI Taxonomy" id="1419947"/>
    <lineage>
        <taxon>Bacteria</taxon>
        <taxon>Pseudomonadati</taxon>
        <taxon>Bacteroidota</taxon>
        <taxon>Flavobacteriia</taxon>
        <taxon>Flavobacteriales</taxon>
        <taxon>Flavobacteriaceae</taxon>
        <taxon>Nonlabens</taxon>
    </lineage>
</organism>
<dbReference type="PIRSF" id="PIRSF008502">
    <property type="entry name" value="UCP008502"/>
    <property type="match status" value="1"/>
</dbReference>
<evidence type="ECO:0000313" key="2">
    <source>
        <dbReference type="Proteomes" id="UP001194729"/>
    </source>
</evidence>
<dbReference type="Gene3D" id="3.30.70.1280">
    <property type="entry name" value="SP0830-like domains"/>
    <property type="match status" value="1"/>
</dbReference>
<evidence type="ECO:0000313" key="1">
    <source>
        <dbReference type="EMBL" id="MBF4984072.1"/>
    </source>
</evidence>
<keyword evidence="2" id="KW-1185">Reference proteome</keyword>
<dbReference type="EMBL" id="JADKYU010000350">
    <property type="protein sequence ID" value="MBF4984072.1"/>
    <property type="molecule type" value="Genomic_DNA"/>
</dbReference>
<protein>
    <submittedName>
        <fullName evidence="1">DUF1697 domain-containing protein</fullName>
    </submittedName>
</protein>
<reference evidence="1 2" key="1">
    <citation type="submission" date="2020-11" db="EMBL/GenBank/DDBJ databases">
        <title>P. mediterranea TC4 genome.</title>
        <authorList>
            <person name="Molmeret M."/>
        </authorList>
    </citation>
    <scope>NUCLEOTIDE SEQUENCE [LARGE SCALE GENOMIC DNA]</scope>
    <source>
        <strain evidence="1 2">TC4</strain>
    </source>
</reference>
<accession>A0ABS0A670</accession>
<dbReference type="Pfam" id="PF08002">
    <property type="entry name" value="DUF1697"/>
    <property type="match status" value="1"/>
</dbReference>
<name>A0ABS0A670_9FLAO</name>
<dbReference type="PANTHER" id="PTHR36439">
    <property type="entry name" value="BLL4334 PROTEIN"/>
    <property type="match status" value="1"/>
</dbReference>
<dbReference type="Proteomes" id="UP001194729">
    <property type="component" value="Unassembled WGS sequence"/>
</dbReference>
<dbReference type="PANTHER" id="PTHR36439:SF1">
    <property type="entry name" value="DUF1697 DOMAIN-CONTAINING PROTEIN"/>
    <property type="match status" value="1"/>
</dbReference>